<gene>
    <name evidence="4" type="ORF">GCM10011333_10330</name>
</gene>
<proteinExistence type="inferred from homology"/>
<dbReference type="Gene3D" id="3.90.950.10">
    <property type="match status" value="1"/>
</dbReference>
<comment type="function">
    <text evidence="3">Nucleoside triphosphate pyrophosphatase. May have a dual role in cell division arrest and in preventing the incorporation of modified nucleotides into cellular nucleic acids.</text>
</comment>
<comment type="subcellular location">
    <subcellularLocation>
        <location evidence="3">Cytoplasm</location>
    </subcellularLocation>
</comment>
<accession>A0A8J2XJV3</accession>
<dbReference type="NCBIfam" id="TIGR00172">
    <property type="entry name" value="maf"/>
    <property type="match status" value="1"/>
</dbReference>
<dbReference type="GO" id="GO:0005737">
    <property type="term" value="C:cytoplasm"/>
    <property type="evidence" value="ECO:0007669"/>
    <property type="project" value="UniProtKB-SubCell"/>
</dbReference>
<dbReference type="PANTHER" id="PTHR43213">
    <property type="entry name" value="BIFUNCTIONAL DTTP/UTP PYROPHOSPHATASE/METHYLTRANSFERASE PROTEIN-RELATED"/>
    <property type="match status" value="1"/>
</dbReference>
<dbReference type="GO" id="GO:0047429">
    <property type="term" value="F:nucleoside triphosphate diphosphatase activity"/>
    <property type="evidence" value="ECO:0007669"/>
    <property type="project" value="UniProtKB-EC"/>
</dbReference>
<dbReference type="InterPro" id="IPR003697">
    <property type="entry name" value="Maf-like"/>
</dbReference>
<feature type="active site" description="Proton acceptor" evidence="3">
    <location>
        <position position="93"/>
    </location>
</feature>
<dbReference type="CDD" id="cd00555">
    <property type="entry name" value="Maf"/>
    <property type="match status" value="1"/>
</dbReference>
<dbReference type="GO" id="GO:0009117">
    <property type="term" value="P:nucleotide metabolic process"/>
    <property type="evidence" value="ECO:0007669"/>
    <property type="project" value="UniProtKB-KW"/>
</dbReference>
<comment type="similarity">
    <text evidence="3">Belongs to the Maf family.</text>
</comment>
<evidence type="ECO:0000256" key="2">
    <source>
        <dbReference type="ARBA" id="ARBA00022801"/>
    </source>
</evidence>
<comment type="catalytic activity">
    <reaction evidence="3">
        <text>a ribonucleoside 5'-triphosphate + H2O = a ribonucleoside 5'-phosphate + diphosphate + H(+)</text>
        <dbReference type="Rhea" id="RHEA:23996"/>
        <dbReference type="ChEBI" id="CHEBI:15377"/>
        <dbReference type="ChEBI" id="CHEBI:15378"/>
        <dbReference type="ChEBI" id="CHEBI:33019"/>
        <dbReference type="ChEBI" id="CHEBI:58043"/>
        <dbReference type="ChEBI" id="CHEBI:61557"/>
        <dbReference type="EC" id="3.6.1.9"/>
    </reaction>
</comment>
<sequence length="222" mass="23411">MTLLVLASASPSRRTVLRQAGITPLVRVSDVDEDALVAREGLTAAADVAQALATAKAQSVAARDDLHVTDADAAADPGVFERDGERRLLIGCDSVLELDGEVFGKPGTPERARLLWSRMAGREAALHSGHWLIDLDSGQEAGATSTALIRTADIRGDELEAYLATGEPLAVAGALTIDGFGGPFVTGITGDHHGVLGLSLPLVRELAGQLGHFWPDLWDHRR</sequence>
<dbReference type="Proteomes" id="UP000616114">
    <property type="component" value="Unassembled WGS sequence"/>
</dbReference>
<reference evidence="4" key="2">
    <citation type="submission" date="2020-09" db="EMBL/GenBank/DDBJ databases">
        <authorList>
            <person name="Sun Q."/>
            <person name="Zhou Y."/>
        </authorList>
    </citation>
    <scope>NUCLEOTIDE SEQUENCE</scope>
    <source>
        <strain evidence="4">CGMCC 1.12785</strain>
    </source>
</reference>
<dbReference type="InterPro" id="IPR029001">
    <property type="entry name" value="ITPase-like_fam"/>
</dbReference>
<evidence type="ECO:0000313" key="5">
    <source>
        <dbReference type="Proteomes" id="UP000616114"/>
    </source>
</evidence>
<dbReference type="HAMAP" id="MF_00528">
    <property type="entry name" value="Maf"/>
    <property type="match status" value="1"/>
</dbReference>
<name>A0A8J2XJV3_9MICO</name>
<dbReference type="PANTHER" id="PTHR43213:SF5">
    <property type="entry name" value="BIFUNCTIONAL DTTP_UTP PYROPHOSPHATASE_METHYLTRANSFERASE PROTEIN-RELATED"/>
    <property type="match status" value="1"/>
</dbReference>
<dbReference type="SUPFAM" id="SSF52972">
    <property type="entry name" value="ITPase-like"/>
    <property type="match status" value="1"/>
</dbReference>
<keyword evidence="3" id="KW-0963">Cytoplasm</keyword>
<dbReference type="AlphaFoldDB" id="A0A8J2XJV3"/>
<dbReference type="EMBL" id="BMFY01000004">
    <property type="protein sequence ID" value="GGA09488.1"/>
    <property type="molecule type" value="Genomic_DNA"/>
</dbReference>
<comment type="catalytic activity">
    <reaction evidence="3">
        <text>a 2'-deoxyribonucleoside 5'-triphosphate + H2O = a 2'-deoxyribonucleoside 5'-phosphate + diphosphate + H(+)</text>
        <dbReference type="Rhea" id="RHEA:44644"/>
        <dbReference type="ChEBI" id="CHEBI:15377"/>
        <dbReference type="ChEBI" id="CHEBI:15378"/>
        <dbReference type="ChEBI" id="CHEBI:33019"/>
        <dbReference type="ChEBI" id="CHEBI:61560"/>
        <dbReference type="ChEBI" id="CHEBI:65317"/>
        <dbReference type="EC" id="3.6.1.9"/>
    </reaction>
</comment>
<dbReference type="PIRSF" id="PIRSF006305">
    <property type="entry name" value="Maf"/>
    <property type="match status" value="1"/>
</dbReference>
<dbReference type="EC" id="3.6.1.9" evidence="3"/>
<organism evidence="4 5">
    <name type="scientific">Sediminivirga luteola</name>
    <dbReference type="NCBI Taxonomy" id="1774748"/>
    <lineage>
        <taxon>Bacteria</taxon>
        <taxon>Bacillati</taxon>
        <taxon>Actinomycetota</taxon>
        <taxon>Actinomycetes</taxon>
        <taxon>Micrococcales</taxon>
        <taxon>Brevibacteriaceae</taxon>
        <taxon>Sediminivirga</taxon>
    </lineage>
</organism>
<dbReference type="Pfam" id="PF02545">
    <property type="entry name" value="Maf"/>
    <property type="match status" value="1"/>
</dbReference>
<dbReference type="RefSeq" id="WP_188549875.1">
    <property type="nucleotide sequence ID" value="NZ_BMFY01000004.1"/>
</dbReference>
<evidence type="ECO:0000313" key="4">
    <source>
        <dbReference type="EMBL" id="GGA09488.1"/>
    </source>
</evidence>
<protein>
    <recommendedName>
        <fullName evidence="3">Nucleoside triphosphate pyrophosphatase</fullName>
        <ecNumber evidence="3">3.6.1.9</ecNumber>
    </recommendedName>
    <alternativeName>
        <fullName evidence="3">Nucleotide pyrophosphatase</fullName>
        <shortName evidence="3">Nucleotide PPase</shortName>
    </alternativeName>
</protein>
<comment type="caution">
    <text evidence="3">Lacks conserved residue(s) required for the propagation of feature annotation.</text>
</comment>
<keyword evidence="2 3" id="KW-0378">Hydrolase</keyword>
<keyword evidence="5" id="KW-1185">Reference proteome</keyword>
<keyword evidence="3" id="KW-0546">Nucleotide metabolism</keyword>
<evidence type="ECO:0000256" key="3">
    <source>
        <dbReference type="HAMAP-Rule" id="MF_00528"/>
    </source>
</evidence>
<comment type="cofactor">
    <cofactor evidence="1 3">
        <name>a divalent metal cation</name>
        <dbReference type="ChEBI" id="CHEBI:60240"/>
    </cofactor>
</comment>
<reference evidence="4" key="1">
    <citation type="journal article" date="2014" name="Int. J. Syst. Evol. Microbiol.">
        <title>Complete genome sequence of Corynebacterium casei LMG S-19264T (=DSM 44701T), isolated from a smear-ripened cheese.</title>
        <authorList>
            <consortium name="US DOE Joint Genome Institute (JGI-PGF)"/>
            <person name="Walter F."/>
            <person name="Albersmeier A."/>
            <person name="Kalinowski J."/>
            <person name="Ruckert C."/>
        </authorList>
    </citation>
    <scope>NUCLEOTIDE SEQUENCE</scope>
    <source>
        <strain evidence="4">CGMCC 1.12785</strain>
    </source>
</reference>
<comment type="caution">
    <text evidence="4">The sequence shown here is derived from an EMBL/GenBank/DDBJ whole genome shotgun (WGS) entry which is preliminary data.</text>
</comment>
<evidence type="ECO:0000256" key="1">
    <source>
        <dbReference type="ARBA" id="ARBA00001968"/>
    </source>
</evidence>